<proteinExistence type="predicted"/>
<dbReference type="EMBL" id="DSRD01000916">
    <property type="protein sequence ID" value="HGW95540.1"/>
    <property type="molecule type" value="Genomic_DNA"/>
</dbReference>
<dbReference type="InterPro" id="IPR011055">
    <property type="entry name" value="Dup_hybrid_motif"/>
</dbReference>
<dbReference type="PANTHER" id="PTHR21666">
    <property type="entry name" value="PEPTIDASE-RELATED"/>
    <property type="match status" value="1"/>
</dbReference>
<evidence type="ECO:0000313" key="2">
    <source>
        <dbReference type="EMBL" id="HGW95540.1"/>
    </source>
</evidence>
<dbReference type="AlphaFoldDB" id="A0A832M407"/>
<comment type="caution">
    <text evidence="2">The sequence shown here is derived from an EMBL/GenBank/DDBJ whole genome shotgun (WGS) entry which is preliminary data.</text>
</comment>
<dbReference type="Gene3D" id="2.70.70.10">
    <property type="entry name" value="Glucose Permease (Domain IIA)"/>
    <property type="match status" value="1"/>
</dbReference>
<name>A0A832M407_9CYAN</name>
<feature type="domain" description="M23ase beta-sheet core" evidence="1">
    <location>
        <begin position="246"/>
        <end position="344"/>
    </location>
</feature>
<dbReference type="Pfam" id="PF01551">
    <property type="entry name" value="Peptidase_M23"/>
    <property type="match status" value="1"/>
</dbReference>
<reference evidence="2" key="1">
    <citation type="journal article" date="2020" name="mSystems">
        <title>Genome- and Community-Level Interaction Insights into Carbon Utilization and Element Cycling Functions of Hydrothermarchaeota in Hydrothermal Sediment.</title>
        <authorList>
            <person name="Zhou Z."/>
            <person name="Liu Y."/>
            <person name="Xu W."/>
            <person name="Pan J."/>
            <person name="Luo Z.H."/>
            <person name="Li M."/>
        </authorList>
    </citation>
    <scope>NUCLEOTIDE SEQUENCE [LARGE SCALE GENOMIC DNA]</scope>
    <source>
        <strain evidence="2">SpSt-402</strain>
    </source>
</reference>
<dbReference type="PANTHER" id="PTHR21666:SF270">
    <property type="entry name" value="MUREIN HYDROLASE ACTIVATOR ENVC"/>
    <property type="match status" value="1"/>
</dbReference>
<dbReference type="InterPro" id="IPR016047">
    <property type="entry name" value="M23ase_b-sheet_dom"/>
</dbReference>
<accession>A0A832M407</accession>
<dbReference type="InterPro" id="IPR050570">
    <property type="entry name" value="Cell_wall_metabolism_enzyme"/>
</dbReference>
<organism evidence="2">
    <name type="scientific">Oscillatoriales cyanobacterium SpSt-402</name>
    <dbReference type="NCBI Taxonomy" id="2282168"/>
    <lineage>
        <taxon>Bacteria</taxon>
        <taxon>Bacillati</taxon>
        <taxon>Cyanobacteriota</taxon>
        <taxon>Cyanophyceae</taxon>
        <taxon>Oscillatoriophycideae</taxon>
        <taxon>Oscillatoriales</taxon>
    </lineage>
</organism>
<dbReference type="GO" id="GO:0004222">
    <property type="term" value="F:metalloendopeptidase activity"/>
    <property type="evidence" value="ECO:0007669"/>
    <property type="project" value="TreeGrafter"/>
</dbReference>
<sequence length="407" mass="44637">MRILWSLKWFILSAIALVVFVLVNTMPTAHGAQSEESNGQWTPLVASTLMPRTEVVLGVDNQYHVVYELELSNSNPTPATLTSIEVLDASEPSRVIATYADAQLLGRLRTLGNSASNTPTLNFNETRLFLIDLAFSTRTDVPLRLLHRFNLLGGSSPAPTSPAPLSYMAAPFILTPEVPVLGPPLAGKNWVAINGCCQPNVGHRSTGLPVNGQIYFAQRFAIDWMQLDNQGRLLNGDAKQVKNYPSYGANVLAIGDGTVVRTLNTMSDQVPPNLPDPKTITIDTVLGNNVILKLNSDTFALYAHLQKDSITVKPGDRVKRGQVLGKLGNTGNSSAPHLHLHLMNGSSLGSDGLPYTIDRFNVAGQIPTEAANEFYEFKGQWRKYRSVKPSLRREQFPLYFTIVDFPE</sequence>
<evidence type="ECO:0000259" key="1">
    <source>
        <dbReference type="Pfam" id="PF01551"/>
    </source>
</evidence>
<dbReference type="SUPFAM" id="SSF51261">
    <property type="entry name" value="Duplicated hybrid motif"/>
    <property type="match status" value="1"/>
</dbReference>
<dbReference type="CDD" id="cd12797">
    <property type="entry name" value="M23_peptidase"/>
    <property type="match status" value="1"/>
</dbReference>
<protein>
    <submittedName>
        <fullName evidence="2">M23 family peptidase</fullName>
    </submittedName>
</protein>
<gene>
    <name evidence="2" type="ORF">ENR47_14860</name>
</gene>